<dbReference type="Gene3D" id="1.10.4080.10">
    <property type="entry name" value="ADP-ribosylation/Crystallin J1"/>
    <property type="match status" value="1"/>
</dbReference>
<keyword evidence="5" id="KW-1185">Reference proteome</keyword>
<comment type="caution">
    <text evidence="4">The sequence shown here is derived from an EMBL/GenBank/DDBJ whole genome shotgun (WGS) entry which is preliminary data.</text>
</comment>
<evidence type="ECO:0000313" key="5">
    <source>
        <dbReference type="Proteomes" id="UP000659630"/>
    </source>
</evidence>
<feature type="binding site" evidence="3">
    <location>
        <position position="292"/>
    </location>
    <ligand>
        <name>Mg(2+)</name>
        <dbReference type="ChEBI" id="CHEBI:18420"/>
        <label>1</label>
    </ligand>
</feature>
<comment type="cofactor">
    <cofactor evidence="3">
        <name>Mg(2+)</name>
        <dbReference type="ChEBI" id="CHEBI:18420"/>
    </cofactor>
    <text evidence="3">Binds 2 magnesium ions per subunit.</text>
</comment>
<comment type="similarity">
    <text evidence="1">Belongs to the ADP-ribosylglycohydrolase family.</text>
</comment>
<dbReference type="InterPro" id="IPR005502">
    <property type="entry name" value="Ribosyl_crysJ1"/>
</dbReference>
<evidence type="ECO:0000256" key="1">
    <source>
        <dbReference type="ARBA" id="ARBA00010702"/>
    </source>
</evidence>
<keyword evidence="3" id="KW-0460">Magnesium</keyword>
<proteinExistence type="inferred from homology"/>
<dbReference type="InterPro" id="IPR050792">
    <property type="entry name" value="ADP-ribosylglycohydrolase"/>
</dbReference>
<evidence type="ECO:0000256" key="3">
    <source>
        <dbReference type="PIRSR" id="PIRSR605502-1"/>
    </source>
</evidence>
<dbReference type="PANTHER" id="PTHR16222">
    <property type="entry name" value="ADP-RIBOSYLGLYCOHYDROLASE"/>
    <property type="match status" value="1"/>
</dbReference>
<dbReference type="GO" id="GO:0046872">
    <property type="term" value="F:metal ion binding"/>
    <property type="evidence" value="ECO:0007669"/>
    <property type="project" value="UniProtKB-KW"/>
</dbReference>
<protein>
    <submittedName>
        <fullName evidence="4">ADP-ribosylglycohydrolase family protein</fullName>
    </submittedName>
</protein>
<gene>
    <name evidence="4" type="ORF">H8S23_07610</name>
</gene>
<dbReference type="InterPro" id="IPR036705">
    <property type="entry name" value="Ribosyl_crysJ1_sf"/>
</dbReference>
<evidence type="ECO:0000313" key="4">
    <source>
        <dbReference type="EMBL" id="MBC5581374.1"/>
    </source>
</evidence>
<keyword evidence="2" id="KW-0378">Hydrolase</keyword>
<organism evidence="4 5">
    <name type="scientific">Anaerofilum hominis</name>
    <dbReference type="NCBI Taxonomy" id="2763016"/>
    <lineage>
        <taxon>Bacteria</taxon>
        <taxon>Bacillati</taxon>
        <taxon>Bacillota</taxon>
        <taxon>Clostridia</taxon>
        <taxon>Eubacteriales</taxon>
        <taxon>Oscillospiraceae</taxon>
        <taxon>Anaerofilum</taxon>
    </lineage>
</organism>
<keyword evidence="3" id="KW-0479">Metal-binding</keyword>
<accession>A0A923I7R4</accession>
<dbReference type="PANTHER" id="PTHR16222:SF24">
    <property type="entry name" value="ADP-RIBOSYLHYDROLASE ARH3"/>
    <property type="match status" value="1"/>
</dbReference>
<dbReference type="AlphaFoldDB" id="A0A923I7R4"/>
<dbReference type="GO" id="GO:0016787">
    <property type="term" value="F:hydrolase activity"/>
    <property type="evidence" value="ECO:0007669"/>
    <property type="project" value="UniProtKB-KW"/>
</dbReference>
<feature type="binding site" evidence="3">
    <location>
        <position position="61"/>
    </location>
    <ligand>
        <name>Mg(2+)</name>
        <dbReference type="ChEBI" id="CHEBI:18420"/>
        <label>1</label>
    </ligand>
</feature>
<sequence length="350" mass="36629">MYSLYDRVLGCLVTAGMGDGIGAPTEAMSRQEILEKYGRITGFVDGSTNLVAWGNRTAEITDDTSQMYEMVKAVIRCGGELTPQAAGEALVRWSENYPRYFPRNAGPTTRNVIERLKAGEDPCAVGRSGGRYELGTSNGAIMRIAGAGLCNPGDLEGAIKTAVAMTECSHATQIAFSAACAIACGIAQAMTGRCDVHTVVKACVYGAKRGEAIGLEKARIAAGARVLPKILRAVELAYLADSPEEAEVLLNDELGTDSSAIAQTCALAIGLFVAADGDSAGSILGGANIGGDTDTIACIAGMLAGARNGYSALPESWRALFRQANPDLDLCGAAAEMVRLIENRYHTDLF</sequence>
<dbReference type="Pfam" id="PF03747">
    <property type="entry name" value="ADP_ribosyl_GH"/>
    <property type="match status" value="1"/>
</dbReference>
<feature type="binding site" evidence="3">
    <location>
        <position position="63"/>
    </location>
    <ligand>
        <name>Mg(2+)</name>
        <dbReference type="ChEBI" id="CHEBI:18420"/>
        <label>1</label>
    </ligand>
</feature>
<feature type="binding site" evidence="3">
    <location>
        <position position="294"/>
    </location>
    <ligand>
        <name>Mg(2+)</name>
        <dbReference type="ChEBI" id="CHEBI:18420"/>
        <label>1</label>
    </ligand>
</feature>
<feature type="binding site" evidence="3">
    <location>
        <position position="295"/>
    </location>
    <ligand>
        <name>Mg(2+)</name>
        <dbReference type="ChEBI" id="CHEBI:18420"/>
        <label>1</label>
    </ligand>
</feature>
<dbReference type="EMBL" id="JACONZ010000002">
    <property type="protein sequence ID" value="MBC5581374.1"/>
    <property type="molecule type" value="Genomic_DNA"/>
</dbReference>
<reference evidence="4" key="1">
    <citation type="submission" date="2020-08" db="EMBL/GenBank/DDBJ databases">
        <title>Genome public.</title>
        <authorList>
            <person name="Liu C."/>
            <person name="Sun Q."/>
        </authorList>
    </citation>
    <scope>NUCLEOTIDE SEQUENCE</scope>
    <source>
        <strain evidence="4">BX8</strain>
    </source>
</reference>
<dbReference type="Proteomes" id="UP000659630">
    <property type="component" value="Unassembled WGS sequence"/>
</dbReference>
<dbReference type="SUPFAM" id="SSF101478">
    <property type="entry name" value="ADP-ribosylglycohydrolase"/>
    <property type="match status" value="1"/>
</dbReference>
<evidence type="ECO:0000256" key="2">
    <source>
        <dbReference type="ARBA" id="ARBA00022801"/>
    </source>
</evidence>
<dbReference type="RefSeq" id="WP_186887730.1">
    <property type="nucleotide sequence ID" value="NZ_JACONZ010000002.1"/>
</dbReference>
<feature type="binding site" evidence="3">
    <location>
        <position position="62"/>
    </location>
    <ligand>
        <name>Mg(2+)</name>
        <dbReference type="ChEBI" id="CHEBI:18420"/>
        <label>1</label>
    </ligand>
</feature>
<name>A0A923I7R4_9FIRM</name>